<comment type="subcellular location">
    <subcellularLocation>
        <location evidence="1">Nucleus</location>
    </subcellularLocation>
</comment>
<dbReference type="GO" id="GO:0005634">
    <property type="term" value="C:nucleus"/>
    <property type="evidence" value="ECO:0007669"/>
    <property type="project" value="UniProtKB-SubCell"/>
</dbReference>
<reference evidence="2" key="1">
    <citation type="submission" date="2019-09" db="EMBL/GenBank/DDBJ databases">
        <title>Draft genome information of white flower Hibiscus syriacus.</title>
        <authorList>
            <person name="Kim Y.-M."/>
        </authorList>
    </citation>
    <scope>NUCLEOTIDE SEQUENCE [LARGE SCALE GENOMIC DNA]</scope>
    <source>
        <strain evidence="2">YM2019G1</strain>
    </source>
</reference>
<keyword evidence="3" id="KW-1185">Reference proteome</keyword>
<evidence type="ECO:0000313" key="2">
    <source>
        <dbReference type="EMBL" id="KAE8719073.1"/>
    </source>
</evidence>
<keyword evidence="1" id="KW-0539">Nucleus</keyword>
<dbReference type="AlphaFoldDB" id="A0A6A3BR18"/>
<evidence type="ECO:0000313" key="3">
    <source>
        <dbReference type="Proteomes" id="UP000436088"/>
    </source>
</evidence>
<proteinExistence type="inferred from homology"/>
<keyword evidence="1" id="KW-0862">Zinc</keyword>
<organism evidence="2 3">
    <name type="scientific">Hibiscus syriacus</name>
    <name type="common">Rose of Sharon</name>
    <dbReference type="NCBI Taxonomy" id="106335"/>
    <lineage>
        <taxon>Eukaryota</taxon>
        <taxon>Viridiplantae</taxon>
        <taxon>Streptophyta</taxon>
        <taxon>Embryophyta</taxon>
        <taxon>Tracheophyta</taxon>
        <taxon>Spermatophyta</taxon>
        <taxon>Magnoliopsida</taxon>
        <taxon>eudicotyledons</taxon>
        <taxon>Gunneridae</taxon>
        <taxon>Pentapetalae</taxon>
        <taxon>rosids</taxon>
        <taxon>malvids</taxon>
        <taxon>Malvales</taxon>
        <taxon>Malvaceae</taxon>
        <taxon>Malvoideae</taxon>
        <taxon>Hibiscus</taxon>
    </lineage>
</organism>
<keyword evidence="1" id="KW-0863">Zinc-finger</keyword>
<comment type="caution">
    <text evidence="2">The sequence shown here is derived from an EMBL/GenBank/DDBJ whole genome shotgun (WGS) entry which is preliminary data.</text>
</comment>
<protein>
    <recommendedName>
        <fullName evidence="1">Protein FAR1-RELATED SEQUENCE</fullName>
    </recommendedName>
</protein>
<comment type="function">
    <text evidence="1">Putative transcription activator involved in regulating light control of development.</text>
</comment>
<keyword evidence="1" id="KW-0479">Metal-binding</keyword>
<dbReference type="GO" id="GO:0006355">
    <property type="term" value="P:regulation of DNA-templated transcription"/>
    <property type="evidence" value="ECO:0007669"/>
    <property type="project" value="UniProtKB-UniRule"/>
</dbReference>
<dbReference type="GO" id="GO:0008270">
    <property type="term" value="F:zinc ion binding"/>
    <property type="evidence" value="ECO:0007669"/>
    <property type="project" value="UniProtKB-UniRule"/>
</dbReference>
<comment type="similarity">
    <text evidence="1">Belongs to the FHY3/FAR1 family.</text>
</comment>
<dbReference type="InterPro" id="IPR031052">
    <property type="entry name" value="FHY3/FAR1"/>
</dbReference>
<accession>A0A6A3BR18</accession>
<dbReference type="PANTHER" id="PTHR31669:SF251">
    <property type="entry name" value="PROTEIN FAR1-RELATED SEQUENCE"/>
    <property type="match status" value="1"/>
</dbReference>
<dbReference type="PANTHER" id="PTHR31669">
    <property type="entry name" value="PROTEIN FAR1-RELATED SEQUENCE 10-RELATED"/>
    <property type="match status" value="1"/>
</dbReference>
<evidence type="ECO:0000256" key="1">
    <source>
        <dbReference type="RuleBase" id="RU367018"/>
    </source>
</evidence>
<name>A0A6A3BR18_HIBSY</name>
<sequence length="207" mass="23863">MNKSPISVVTDGDRAMQRAIKFVIPNAKNKLCSWHLSLNAQANIVVSEFNVEKHPWVIEKGNTRHLWAQAYLTGHFFANIRSTQRKFETVGLPCRHQLHVLKHLDYTYLPWSLIQSRWTKYAKASAPSFVDLNVPQEIMQMARFASLRATASMLCYAASKTDASFKTARYEMKRLTEEFENSFGLNDSVNRSSVLNNVRDPQRELRK</sequence>
<gene>
    <name evidence="2" type="ORF">F3Y22_tig00109978pilonHSYRG00070</name>
</gene>
<dbReference type="EMBL" id="VEPZ02000794">
    <property type="protein sequence ID" value="KAE8719073.1"/>
    <property type="molecule type" value="Genomic_DNA"/>
</dbReference>
<dbReference type="Proteomes" id="UP000436088">
    <property type="component" value="Unassembled WGS sequence"/>
</dbReference>